<dbReference type="Gene3D" id="1.10.287.1260">
    <property type="match status" value="1"/>
</dbReference>
<dbReference type="EMBL" id="AEQO01000115">
    <property type="protein sequence ID" value="EFV04631.1"/>
    <property type="molecule type" value="Genomic_DNA"/>
</dbReference>
<reference evidence="7 8" key="1">
    <citation type="submission" date="2010-12" db="EMBL/GenBank/DDBJ databases">
        <authorList>
            <person name="Muzny D."/>
            <person name="Qin X."/>
            <person name="Deng J."/>
            <person name="Jiang H."/>
            <person name="Liu Y."/>
            <person name="Qu J."/>
            <person name="Song X.-Z."/>
            <person name="Zhang L."/>
            <person name="Thornton R."/>
            <person name="Coyle M."/>
            <person name="Francisco L."/>
            <person name="Jackson L."/>
            <person name="Javaid M."/>
            <person name="Korchina V."/>
            <person name="Kovar C."/>
            <person name="Mata R."/>
            <person name="Mathew T."/>
            <person name="Ngo R."/>
            <person name="Nguyen L."/>
            <person name="Nguyen N."/>
            <person name="Okwuonu G."/>
            <person name="Ongeri F."/>
            <person name="Pham C."/>
            <person name="Simmons D."/>
            <person name="Wilczek-Boney K."/>
            <person name="Hale W."/>
            <person name="Jakkamsetti A."/>
            <person name="Pham P."/>
            <person name="Ruth R."/>
            <person name="San Lucas F."/>
            <person name="Warren J."/>
            <person name="Zhang J."/>
            <person name="Zhao Z."/>
            <person name="Zhou C."/>
            <person name="Zhu D."/>
            <person name="Lee S."/>
            <person name="Bess C."/>
            <person name="Blankenburg K."/>
            <person name="Forbes L."/>
            <person name="Fu Q."/>
            <person name="Gubbala S."/>
            <person name="Hirani K."/>
            <person name="Jayaseelan J.C."/>
            <person name="Lara F."/>
            <person name="Munidasa M."/>
            <person name="Palculict T."/>
            <person name="Patil S."/>
            <person name="Pu L.-L."/>
            <person name="Saada N."/>
            <person name="Tang L."/>
            <person name="Weissenberger G."/>
            <person name="Zhu Y."/>
            <person name="Hemphill L."/>
            <person name="Shang Y."/>
            <person name="Youmans B."/>
            <person name="Ayvaz T."/>
            <person name="Ross M."/>
            <person name="Santibanez J."/>
            <person name="Aqrawi P."/>
            <person name="Gross S."/>
            <person name="Joshi V."/>
            <person name="Fowler G."/>
            <person name="Nazareth L."/>
            <person name="Reid J."/>
            <person name="Worley K."/>
            <person name="Petrosino J."/>
            <person name="Highlander S."/>
            <person name="Gibbs R."/>
        </authorList>
    </citation>
    <scope>NUCLEOTIDE SEQUENCE [LARGE SCALE GENOMIC DNA]</scope>
    <source>
        <strain evidence="7 8">DSM 15606</strain>
    </source>
</reference>
<sequence length="415" mass="47118">MEALGECTHFLSISDRFFDKSSTFVAFNKGKKEMEVIRCFVEEIIIRCGVHGAGVPILRHVLLIVVVVLLALLSYFVARRVILLITKVVSRKGLKWNQALLVSVCRVVPAIVVWKLLPLVFYQYHMVRELVARVTAIYITVMVTRAFIALLNSFDEITASKRSAKQQYLKSLRGVLKIVAIFMAAIFIIAIGIGRSPMTLFAGLGATSAVLMLVFQDTISGLVAGIRLTSNDMLHKGDWITVPKSNVDGIVEEISLTTVKVRNFDNTIVTVTPQTLVEDSFQNWLGMQQSAGRRVKRMVYYDFRSVKVIDDSLRKKLVDKGYFKAEELAGNIVNMALYRRFIEQYLSHNAYVNTDMVYIVCQKEATNAGLPLEFYFFLRDKEWEKYEHQLAEIMEYVYAVTPDFGLTIYEATPVQ</sequence>
<dbReference type="GO" id="GO:0008381">
    <property type="term" value="F:mechanosensitive monoatomic ion channel activity"/>
    <property type="evidence" value="ECO:0007669"/>
    <property type="project" value="InterPro"/>
</dbReference>
<keyword evidence="3 5" id="KW-1133">Transmembrane helix</keyword>
<dbReference type="InterPro" id="IPR006685">
    <property type="entry name" value="MscS_channel_2nd"/>
</dbReference>
<dbReference type="Gene3D" id="2.30.30.60">
    <property type="match status" value="1"/>
</dbReference>
<keyword evidence="8" id="KW-1185">Reference proteome</keyword>
<feature type="transmembrane region" description="Helical" evidence="5">
    <location>
        <begin position="130"/>
        <end position="154"/>
    </location>
</feature>
<feature type="transmembrane region" description="Helical" evidence="5">
    <location>
        <begin position="57"/>
        <end position="78"/>
    </location>
</feature>
<dbReference type="HOGENOM" id="CLU_045354_1_0_10"/>
<evidence type="ECO:0000259" key="6">
    <source>
        <dbReference type="Pfam" id="PF00924"/>
    </source>
</evidence>
<evidence type="ECO:0000256" key="3">
    <source>
        <dbReference type="ARBA" id="ARBA00022989"/>
    </source>
</evidence>
<evidence type="ECO:0000256" key="2">
    <source>
        <dbReference type="ARBA" id="ARBA00022692"/>
    </source>
</evidence>
<dbReference type="InterPro" id="IPR023408">
    <property type="entry name" value="MscS_beta-dom_sf"/>
</dbReference>
<dbReference type="PANTHER" id="PTHR30414">
    <property type="entry name" value="MINICONDUCTANCE MECHANOSENSITIVE CHANNEL YBDG"/>
    <property type="match status" value="1"/>
</dbReference>
<dbReference type="GO" id="GO:0005886">
    <property type="term" value="C:plasma membrane"/>
    <property type="evidence" value="ECO:0007669"/>
    <property type="project" value="TreeGrafter"/>
</dbReference>
<accession>E6MP44</accession>
<evidence type="ECO:0000256" key="4">
    <source>
        <dbReference type="ARBA" id="ARBA00023136"/>
    </source>
</evidence>
<name>E6MP44_9BACT</name>
<dbReference type="SUPFAM" id="SSF50182">
    <property type="entry name" value="Sm-like ribonucleoproteins"/>
    <property type="match status" value="1"/>
</dbReference>
<evidence type="ECO:0000313" key="7">
    <source>
        <dbReference type="EMBL" id="EFV04631.1"/>
    </source>
</evidence>
<organism evidence="7 8">
    <name type="scientific">Segatella salivae DSM 15606</name>
    <dbReference type="NCBI Taxonomy" id="888832"/>
    <lineage>
        <taxon>Bacteria</taxon>
        <taxon>Pseudomonadati</taxon>
        <taxon>Bacteroidota</taxon>
        <taxon>Bacteroidia</taxon>
        <taxon>Bacteroidales</taxon>
        <taxon>Prevotellaceae</taxon>
        <taxon>Segatella</taxon>
    </lineage>
</organism>
<comment type="caution">
    <text evidence="7">The sequence shown here is derived from an EMBL/GenBank/DDBJ whole genome shotgun (WGS) entry which is preliminary data.</text>
</comment>
<keyword evidence="2 5" id="KW-0812">Transmembrane</keyword>
<protein>
    <submittedName>
        <fullName evidence="7">Transporter, small conductance mechanosensitive ion channel MscS family protein</fullName>
    </submittedName>
</protein>
<comment type="subcellular location">
    <subcellularLocation>
        <location evidence="1">Membrane</location>
    </subcellularLocation>
</comment>
<dbReference type="GO" id="GO:0071470">
    <property type="term" value="P:cellular response to osmotic stress"/>
    <property type="evidence" value="ECO:0007669"/>
    <property type="project" value="InterPro"/>
</dbReference>
<dbReference type="AlphaFoldDB" id="E6MP44"/>
<dbReference type="Proteomes" id="UP000003874">
    <property type="component" value="Unassembled WGS sequence"/>
</dbReference>
<feature type="domain" description="Mechanosensitive ion channel MscS" evidence="6">
    <location>
        <begin position="217"/>
        <end position="284"/>
    </location>
</feature>
<proteinExistence type="predicted"/>
<keyword evidence="4 5" id="KW-0472">Membrane</keyword>
<dbReference type="Pfam" id="PF00924">
    <property type="entry name" value="MS_channel_2nd"/>
    <property type="match status" value="1"/>
</dbReference>
<evidence type="ECO:0000313" key="8">
    <source>
        <dbReference type="Proteomes" id="UP000003874"/>
    </source>
</evidence>
<dbReference type="InterPro" id="IPR030192">
    <property type="entry name" value="YbdG"/>
</dbReference>
<feature type="transmembrane region" description="Helical" evidence="5">
    <location>
        <begin position="175"/>
        <end position="194"/>
    </location>
</feature>
<dbReference type="STRING" id="888832.HMPREF9420_1262"/>
<evidence type="ECO:0000256" key="5">
    <source>
        <dbReference type="SAM" id="Phobius"/>
    </source>
</evidence>
<evidence type="ECO:0000256" key="1">
    <source>
        <dbReference type="ARBA" id="ARBA00004370"/>
    </source>
</evidence>
<dbReference type="PANTHER" id="PTHR30414:SF0">
    <property type="entry name" value="MINICONDUCTANCE MECHANOSENSITIVE CHANNEL YBDG"/>
    <property type="match status" value="1"/>
</dbReference>
<dbReference type="InterPro" id="IPR010920">
    <property type="entry name" value="LSM_dom_sf"/>
</dbReference>
<dbReference type="eggNOG" id="COG0668">
    <property type="taxonomic scope" value="Bacteria"/>
</dbReference>
<feature type="transmembrane region" description="Helical" evidence="5">
    <location>
        <begin position="99"/>
        <end position="124"/>
    </location>
</feature>
<gene>
    <name evidence="7" type="ORF">HMPREF9420_1262</name>
</gene>
<feature type="transmembrane region" description="Helical" evidence="5">
    <location>
        <begin position="200"/>
        <end position="226"/>
    </location>
</feature>